<evidence type="ECO:0000313" key="2">
    <source>
        <dbReference type="Proteomes" id="UP000039660"/>
    </source>
</evidence>
<dbReference type="AlphaFoldDB" id="A0A0T7GHE0"/>
<proteinExistence type="predicted"/>
<name>A0A0T7GHE0_NEOGA</name>
<reference evidence="1 2" key="1">
    <citation type="submission" date="2014-08" db="EMBL/GenBank/DDBJ databases">
        <authorList>
            <person name="Chen Y.-H."/>
        </authorList>
    </citation>
    <scope>NUCLEOTIDE SEQUENCE [LARGE SCALE GENOMIC DNA]</scope>
</reference>
<dbReference type="EMBL" id="CCRK01000003">
    <property type="protein sequence ID" value="CDZ46683.1"/>
    <property type="molecule type" value="Genomic_DNA"/>
</dbReference>
<organism evidence="1 2">
    <name type="scientific">Neorhizobium galegae bv. officinalis</name>
    <dbReference type="NCBI Taxonomy" id="323656"/>
    <lineage>
        <taxon>Bacteria</taxon>
        <taxon>Pseudomonadati</taxon>
        <taxon>Pseudomonadota</taxon>
        <taxon>Alphaproteobacteria</taxon>
        <taxon>Hyphomicrobiales</taxon>
        <taxon>Rhizobiaceae</taxon>
        <taxon>Rhizobium/Agrobacterium group</taxon>
        <taxon>Neorhizobium</taxon>
    </lineage>
</organism>
<gene>
    <name evidence="1" type="ORF">NGAL_HAMBI1189_15280</name>
</gene>
<dbReference type="Proteomes" id="UP000039660">
    <property type="component" value="Unassembled WGS sequence"/>
</dbReference>
<evidence type="ECO:0000313" key="1">
    <source>
        <dbReference type="EMBL" id="CDZ46683.1"/>
    </source>
</evidence>
<accession>A0A0T7GHE0</accession>
<sequence length="146" mass="16096">MSASSLDGVEDELNETTALLGIIPGGTDLLARLGGAASFHDAEIVSLTLDRSRASTLVLKVPVGTQQVFARLILKQWIDVNLSGFSHQNVINRLTIRRTEERRIEPWEVGVGMQPGEFELALEPCFGAYGMIRANIERIELLDNYT</sequence>
<protein>
    <submittedName>
        <fullName evidence="1">Uncharacterized protein</fullName>
    </submittedName>
</protein>